<dbReference type="Pfam" id="PF05275">
    <property type="entry name" value="CopB"/>
    <property type="match status" value="1"/>
</dbReference>
<keyword evidence="3" id="KW-1185">Reference proteome</keyword>
<evidence type="ECO:0000313" key="2">
    <source>
        <dbReference type="EMBL" id="OSQ37363.1"/>
    </source>
</evidence>
<reference evidence="2 3" key="1">
    <citation type="submission" date="2014-03" db="EMBL/GenBank/DDBJ databases">
        <title>The draft genome sequence of Thalassospira mesophila JCM 18969.</title>
        <authorList>
            <person name="Lai Q."/>
            <person name="Shao Z."/>
        </authorList>
    </citation>
    <scope>NUCLEOTIDE SEQUENCE [LARGE SCALE GENOMIC DNA]</scope>
    <source>
        <strain evidence="2 3">JCM 18969</strain>
    </source>
</reference>
<protein>
    <submittedName>
        <fullName evidence="2">Copper resistance protein CopB</fullName>
    </submittedName>
</protein>
<dbReference type="Proteomes" id="UP000193391">
    <property type="component" value="Unassembled WGS sequence"/>
</dbReference>
<dbReference type="GO" id="GO:0009279">
    <property type="term" value="C:cell outer membrane"/>
    <property type="evidence" value="ECO:0007669"/>
    <property type="project" value="InterPro"/>
</dbReference>
<evidence type="ECO:0000313" key="3">
    <source>
        <dbReference type="Proteomes" id="UP000193391"/>
    </source>
</evidence>
<accession>A0A1Y2KY28</accession>
<dbReference type="STRING" id="1293891.TMES_14145"/>
<keyword evidence="1" id="KW-0732">Signal</keyword>
<feature type="signal peptide" evidence="1">
    <location>
        <begin position="1"/>
        <end position="26"/>
    </location>
</feature>
<feature type="chain" id="PRO_5012463482" evidence="1">
    <location>
        <begin position="27"/>
        <end position="240"/>
    </location>
</feature>
<sequence length="240" mass="26418">MKIINLIAIGCGVIAPLLSFSLTAKADNPVFYGLQMEQFEYRAGDEGEKLFSWNGGAFIGTDELKLRWQGEGERDINAGINEKLENRLVLQTPVSDFFDVKGGVRLDTPKGTDRWYGTVGITGLAPQWFEVDADLFVSETGDSSARLDIAYEGLITNHLILTPSVELNAAFSDDPEIEVSKGLSNIELGLRLSYDIIDRSISPYIGIVYERKLGNTASLAKDEGADYEATFAVFGLRLMF</sequence>
<dbReference type="InterPro" id="IPR007939">
    <property type="entry name" value="Cu-R_B_prcur"/>
</dbReference>
<name>A0A1Y2KY28_9PROT</name>
<dbReference type="GO" id="GO:0006878">
    <property type="term" value="P:intracellular copper ion homeostasis"/>
    <property type="evidence" value="ECO:0007669"/>
    <property type="project" value="InterPro"/>
</dbReference>
<dbReference type="AlphaFoldDB" id="A0A1Y2KY28"/>
<gene>
    <name evidence="2" type="ORF">TMES_14145</name>
</gene>
<comment type="caution">
    <text evidence="2">The sequence shown here is derived from an EMBL/GenBank/DDBJ whole genome shotgun (WGS) entry which is preliminary data.</text>
</comment>
<dbReference type="RefSeq" id="WP_085583670.1">
    <property type="nucleotide sequence ID" value="NZ_JFKA01000006.1"/>
</dbReference>
<dbReference type="GO" id="GO:0005507">
    <property type="term" value="F:copper ion binding"/>
    <property type="evidence" value="ECO:0007669"/>
    <property type="project" value="InterPro"/>
</dbReference>
<dbReference type="OrthoDB" id="9778934at2"/>
<proteinExistence type="predicted"/>
<dbReference type="EMBL" id="JFKA01000006">
    <property type="protein sequence ID" value="OSQ37363.1"/>
    <property type="molecule type" value="Genomic_DNA"/>
</dbReference>
<evidence type="ECO:0000256" key="1">
    <source>
        <dbReference type="SAM" id="SignalP"/>
    </source>
</evidence>
<organism evidence="2 3">
    <name type="scientific">Thalassospira mesophila</name>
    <dbReference type="NCBI Taxonomy" id="1293891"/>
    <lineage>
        <taxon>Bacteria</taxon>
        <taxon>Pseudomonadati</taxon>
        <taxon>Pseudomonadota</taxon>
        <taxon>Alphaproteobacteria</taxon>
        <taxon>Rhodospirillales</taxon>
        <taxon>Thalassospiraceae</taxon>
        <taxon>Thalassospira</taxon>
    </lineage>
</organism>